<dbReference type="PANTHER" id="PTHR45138">
    <property type="entry name" value="REGULATORY COMPONENTS OF SENSORY TRANSDUCTION SYSTEM"/>
    <property type="match status" value="1"/>
</dbReference>
<feature type="transmembrane region" description="Helical" evidence="4">
    <location>
        <begin position="23"/>
        <end position="48"/>
    </location>
</feature>
<organism evidence="6 7">
    <name type="scientific">Glaciecola petra</name>
    <dbReference type="NCBI Taxonomy" id="3075602"/>
    <lineage>
        <taxon>Bacteria</taxon>
        <taxon>Pseudomonadati</taxon>
        <taxon>Pseudomonadota</taxon>
        <taxon>Gammaproteobacteria</taxon>
        <taxon>Alteromonadales</taxon>
        <taxon>Alteromonadaceae</taxon>
        <taxon>Glaciecola</taxon>
    </lineage>
</organism>
<keyword evidence="6" id="KW-0548">Nucleotidyltransferase</keyword>
<dbReference type="EC" id="2.7.7.65" evidence="1"/>
<protein>
    <recommendedName>
        <fullName evidence="1">diguanylate cyclase</fullName>
        <ecNumber evidence="1">2.7.7.65</ecNumber>
    </recommendedName>
</protein>
<dbReference type="CDD" id="cd01949">
    <property type="entry name" value="GGDEF"/>
    <property type="match status" value="1"/>
</dbReference>
<proteinExistence type="predicted"/>
<accession>A0ABU2ZUT5</accession>
<keyword evidence="7" id="KW-1185">Reference proteome</keyword>
<evidence type="ECO:0000256" key="2">
    <source>
        <dbReference type="ARBA" id="ARBA00034247"/>
    </source>
</evidence>
<dbReference type="Gene3D" id="3.30.70.270">
    <property type="match status" value="1"/>
</dbReference>
<dbReference type="Pfam" id="PF00990">
    <property type="entry name" value="GGDEF"/>
    <property type="match status" value="1"/>
</dbReference>
<keyword evidence="4" id="KW-0472">Membrane</keyword>
<dbReference type="NCBIfam" id="TIGR00254">
    <property type="entry name" value="GGDEF"/>
    <property type="match status" value="1"/>
</dbReference>
<dbReference type="InterPro" id="IPR000160">
    <property type="entry name" value="GGDEF_dom"/>
</dbReference>
<name>A0ABU2ZUT5_9ALTE</name>
<dbReference type="Proteomes" id="UP001253545">
    <property type="component" value="Unassembled WGS sequence"/>
</dbReference>
<dbReference type="SUPFAM" id="SSF55073">
    <property type="entry name" value="Nucleotide cyclase"/>
    <property type="match status" value="1"/>
</dbReference>
<keyword evidence="6" id="KW-0808">Transferase</keyword>
<feature type="coiled-coil region" evidence="3">
    <location>
        <begin position="121"/>
        <end position="162"/>
    </location>
</feature>
<feature type="domain" description="GGDEF" evidence="5">
    <location>
        <begin position="190"/>
        <end position="316"/>
    </location>
</feature>
<dbReference type="Pfam" id="PF25487">
    <property type="entry name" value="ETR1_N"/>
    <property type="match status" value="1"/>
</dbReference>
<evidence type="ECO:0000256" key="4">
    <source>
        <dbReference type="SAM" id="Phobius"/>
    </source>
</evidence>
<evidence type="ECO:0000313" key="6">
    <source>
        <dbReference type="EMBL" id="MDT0596400.1"/>
    </source>
</evidence>
<evidence type="ECO:0000313" key="7">
    <source>
        <dbReference type="Proteomes" id="UP001253545"/>
    </source>
</evidence>
<dbReference type="PANTHER" id="PTHR45138:SF9">
    <property type="entry name" value="DIGUANYLATE CYCLASE DGCM-RELATED"/>
    <property type="match status" value="1"/>
</dbReference>
<evidence type="ECO:0000256" key="3">
    <source>
        <dbReference type="SAM" id="Coils"/>
    </source>
</evidence>
<keyword evidence="4" id="KW-0812">Transmembrane</keyword>
<keyword evidence="4" id="KW-1133">Transmembrane helix</keyword>
<dbReference type="GO" id="GO:0052621">
    <property type="term" value="F:diguanylate cyclase activity"/>
    <property type="evidence" value="ECO:0007669"/>
    <property type="project" value="UniProtKB-EC"/>
</dbReference>
<dbReference type="InterPro" id="IPR029787">
    <property type="entry name" value="Nucleotide_cyclase"/>
</dbReference>
<gene>
    <name evidence="6" type="ORF">RM552_16210</name>
</gene>
<dbReference type="InterPro" id="IPR043128">
    <property type="entry name" value="Rev_trsase/Diguanyl_cyclase"/>
</dbReference>
<keyword evidence="3" id="KW-0175">Coiled coil</keyword>
<sequence length="316" mass="35598">MLDIVFDGSFMPHGHCLLWRADLLFLTLVGDGLTVIAYSLIPIALIYIVKKRIDLKFNRVFLLFAGFIAFCGLSHAMGLVNIWHGYYFIAGLIKFTTGIISILTAIFLWKIMPQILAIPSQLELQKQNKELLLAKEQLKESNQSLEEKVKQRTATLEKLASTDPLTQVCNRRVLLEKLNDEHDRAIRYHRNLSILMLDIDDFKSINDSYGHDEGDKVIVAFAQTLQKNCRALDYVGRYGGEEFIVVMPETNIDEASQLANRIIESVSEISDNNIVSFSCSIGAASLKKDGSLSELIKHADELMYQAKAEGKNRVVS</sequence>
<evidence type="ECO:0000259" key="5">
    <source>
        <dbReference type="PROSITE" id="PS50887"/>
    </source>
</evidence>
<dbReference type="PROSITE" id="PS50887">
    <property type="entry name" value="GGDEF"/>
    <property type="match status" value="1"/>
</dbReference>
<dbReference type="EMBL" id="JAVRHX010000007">
    <property type="protein sequence ID" value="MDT0596400.1"/>
    <property type="molecule type" value="Genomic_DNA"/>
</dbReference>
<dbReference type="InterPro" id="IPR050469">
    <property type="entry name" value="Diguanylate_Cyclase"/>
</dbReference>
<comment type="catalytic activity">
    <reaction evidence="2">
        <text>2 GTP = 3',3'-c-di-GMP + 2 diphosphate</text>
        <dbReference type="Rhea" id="RHEA:24898"/>
        <dbReference type="ChEBI" id="CHEBI:33019"/>
        <dbReference type="ChEBI" id="CHEBI:37565"/>
        <dbReference type="ChEBI" id="CHEBI:58805"/>
        <dbReference type="EC" id="2.7.7.65"/>
    </reaction>
</comment>
<feature type="transmembrane region" description="Helical" evidence="4">
    <location>
        <begin position="60"/>
        <end position="80"/>
    </location>
</feature>
<dbReference type="RefSeq" id="WP_311369927.1">
    <property type="nucleotide sequence ID" value="NZ_JAVRHX010000007.1"/>
</dbReference>
<dbReference type="SMART" id="SM00267">
    <property type="entry name" value="GGDEF"/>
    <property type="match status" value="1"/>
</dbReference>
<feature type="transmembrane region" description="Helical" evidence="4">
    <location>
        <begin position="86"/>
        <end position="109"/>
    </location>
</feature>
<dbReference type="InterPro" id="IPR058544">
    <property type="entry name" value="ETR1_N"/>
</dbReference>
<evidence type="ECO:0000256" key="1">
    <source>
        <dbReference type="ARBA" id="ARBA00012528"/>
    </source>
</evidence>
<reference evidence="6 7" key="1">
    <citation type="submission" date="2023-09" db="EMBL/GenBank/DDBJ databases">
        <authorList>
            <person name="Rey-Velasco X."/>
        </authorList>
    </citation>
    <scope>NUCLEOTIDE SEQUENCE [LARGE SCALE GENOMIC DNA]</scope>
    <source>
        <strain evidence="6 7">P117</strain>
    </source>
</reference>
<comment type="caution">
    <text evidence="6">The sequence shown here is derived from an EMBL/GenBank/DDBJ whole genome shotgun (WGS) entry which is preliminary data.</text>
</comment>